<sequence length="219" mass="25224">MEKDKKVPRKDIFEEELAAANKEKNQFTSSVKEGDTFKEDFDMENFDLDIVKECAANAAKNFEQLTRTSTVDKKSLSTILTLLNELLNEESYEINKNMILYNILGILMFETDRSAANVNQRNEKILEEAALKILPKLLTEVDSININYEEADDTKKKKLLNNNLTLQSFSTYKNISKIIDTREIQEKLLITNIQNIQELSNFEYIGKTIDTPKILNILS</sequence>
<name>A0ABN7UCR4_GIGMA</name>
<organism evidence="1 2">
    <name type="scientific">Gigaspora margarita</name>
    <dbReference type="NCBI Taxonomy" id="4874"/>
    <lineage>
        <taxon>Eukaryota</taxon>
        <taxon>Fungi</taxon>
        <taxon>Fungi incertae sedis</taxon>
        <taxon>Mucoromycota</taxon>
        <taxon>Glomeromycotina</taxon>
        <taxon>Glomeromycetes</taxon>
        <taxon>Diversisporales</taxon>
        <taxon>Gigasporaceae</taxon>
        <taxon>Gigaspora</taxon>
    </lineage>
</organism>
<keyword evidence="2" id="KW-1185">Reference proteome</keyword>
<reference evidence="1 2" key="1">
    <citation type="submission" date="2021-06" db="EMBL/GenBank/DDBJ databases">
        <authorList>
            <person name="Kallberg Y."/>
            <person name="Tangrot J."/>
            <person name="Rosling A."/>
        </authorList>
    </citation>
    <scope>NUCLEOTIDE SEQUENCE [LARGE SCALE GENOMIC DNA]</scope>
    <source>
        <strain evidence="1 2">120-4 pot B 10/14</strain>
    </source>
</reference>
<evidence type="ECO:0000313" key="2">
    <source>
        <dbReference type="Proteomes" id="UP000789901"/>
    </source>
</evidence>
<dbReference type="EMBL" id="CAJVQB010001715">
    <property type="protein sequence ID" value="CAG8547471.1"/>
    <property type="molecule type" value="Genomic_DNA"/>
</dbReference>
<protein>
    <submittedName>
        <fullName evidence="1">42637_t:CDS:1</fullName>
    </submittedName>
</protein>
<proteinExistence type="predicted"/>
<dbReference type="Proteomes" id="UP000789901">
    <property type="component" value="Unassembled WGS sequence"/>
</dbReference>
<comment type="caution">
    <text evidence="1">The sequence shown here is derived from an EMBL/GenBank/DDBJ whole genome shotgun (WGS) entry which is preliminary data.</text>
</comment>
<feature type="non-terminal residue" evidence="1">
    <location>
        <position position="219"/>
    </location>
</feature>
<accession>A0ABN7UCR4</accession>
<gene>
    <name evidence="1" type="ORF">GMARGA_LOCUS4390</name>
</gene>
<evidence type="ECO:0000313" key="1">
    <source>
        <dbReference type="EMBL" id="CAG8547471.1"/>
    </source>
</evidence>